<comment type="caution">
    <text evidence="1">The sequence shown here is derived from an EMBL/GenBank/DDBJ whole genome shotgun (WGS) entry which is preliminary data.</text>
</comment>
<name>A0ABS1D2N0_9PROT</name>
<dbReference type="SUPFAM" id="SSF53335">
    <property type="entry name" value="S-adenosyl-L-methionine-dependent methyltransferases"/>
    <property type="match status" value="1"/>
</dbReference>
<protein>
    <recommendedName>
        <fullName evidence="3">Methyltransferase domain-containing protein</fullName>
    </recommendedName>
</protein>
<gene>
    <name evidence="1" type="ORF">CKO45_22800</name>
</gene>
<reference evidence="1 2" key="1">
    <citation type="journal article" date="2020" name="Microorganisms">
        <title>Osmotic Adaptation and Compatible Solute Biosynthesis of Phototrophic Bacteria as Revealed from Genome Analyses.</title>
        <authorList>
            <person name="Imhoff J.F."/>
            <person name="Rahn T."/>
            <person name="Kunzel S."/>
            <person name="Keller A."/>
            <person name="Neulinger S.C."/>
        </authorList>
    </citation>
    <scope>NUCLEOTIDE SEQUENCE [LARGE SCALE GENOMIC DNA]</scope>
    <source>
        <strain evidence="1 2">DSM 15382</strain>
    </source>
</reference>
<keyword evidence="2" id="KW-1185">Reference proteome</keyword>
<proteinExistence type="predicted"/>
<evidence type="ECO:0000313" key="1">
    <source>
        <dbReference type="EMBL" id="MBK1661049.1"/>
    </source>
</evidence>
<dbReference type="EMBL" id="NRSG01000245">
    <property type="protein sequence ID" value="MBK1661049.1"/>
    <property type="molecule type" value="Genomic_DNA"/>
</dbReference>
<sequence length="388" mass="41369">MADAAAPYAASFYERHAEAALRSARRVLAEAFRQLGVPGRVVDIGCGTGAWLAAAAERGAGEILGLDGDWVPRDQLLIPPRRFLAADLAAAEAPAIAAHLALPADLAVCLEVAEHLEPGRAPGLVRLLAGLADAVLFSAAIPHQGGDHHVNEQWPDWWAGLFAAEGFLCFDLLRPALWAAPEVDWWYAQNLLLLAREGSAAAAALRQHGAPGVPARLVHPGAWAAVAPPPRPADAMPLLLPFGPAEAPAPEGEHPLPDGGTVTLRHGNPWTFGTGWGMQLHPNSPWEAPLRLLWRPLPPLRRGRRLFSARITTGDQAPPQRLRIGLANAAGDLLDAPPLDLPPGTSRVVRRAFWPSAAADGLLLELAVPPDRPDNYNGAVYLESPWLE</sequence>
<dbReference type="RefSeq" id="WP_133221552.1">
    <property type="nucleotide sequence ID" value="NZ_NRSG01000245.1"/>
</dbReference>
<organism evidence="1 2">
    <name type="scientific">Paracraurococcus ruber</name>
    <dbReference type="NCBI Taxonomy" id="77675"/>
    <lineage>
        <taxon>Bacteria</taxon>
        <taxon>Pseudomonadati</taxon>
        <taxon>Pseudomonadota</taxon>
        <taxon>Alphaproteobacteria</taxon>
        <taxon>Acetobacterales</taxon>
        <taxon>Roseomonadaceae</taxon>
        <taxon>Paracraurococcus</taxon>
    </lineage>
</organism>
<dbReference type="Pfam" id="PF13489">
    <property type="entry name" value="Methyltransf_23"/>
    <property type="match status" value="1"/>
</dbReference>
<dbReference type="Gene3D" id="3.40.50.150">
    <property type="entry name" value="Vaccinia Virus protein VP39"/>
    <property type="match status" value="1"/>
</dbReference>
<accession>A0ABS1D2N0</accession>
<evidence type="ECO:0000313" key="2">
    <source>
        <dbReference type="Proteomes" id="UP000697995"/>
    </source>
</evidence>
<dbReference type="InterPro" id="IPR029063">
    <property type="entry name" value="SAM-dependent_MTases_sf"/>
</dbReference>
<evidence type="ECO:0008006" key="3">
    <source>
        <dbReference type="Google" id="ProtNLM"/>
    </source>
</evidence>
<dbReference type="Proteomes" id="UP000697995">
    <property type="component" value="Unassembled WGS sequence"/>
</dbReference>